<dbReference type="PANTHER" id="PTHR21725">
    <property type="entry name" value="E3 UBIQUITIN-PROTEIN LIGASE UBR4"/>
    <property type="match status" value="1"/>
</dbReference>
<keyword evidence="1" id="KW-0479">Metal-binding</keyword>
<comment type="caution">
    <text evidence="7">The sequence shown here is derived from an EMBL/GenBank/DDBJ whole genome shotgun (WGS) entry which is preliminary data.</text>
</comment>
<evidence type="ECO:0000256" key="5">
    <source>
        <dbReference type="SAM" id="MobiDB-lite"/>
    </source>
</evidence>
<feature type="compositionally biased region" description="Polar residues" evidence="5">
    <location>
        <begin position="3038"/>
        <end position="3052"/>
    </location>
</feature>
<name>A0A8S2D0P7_9BILA</name>
<dbReference type="Pfam" id="PF24079">
    <property type="entry name" value="UBR4"/>
    <property type="match status" value="1"/>
</dbReference>
<evidence type="ECO:0000313" key="7">
    <source>
        <dbReference type="EMBL" id="CAF0847863.1"/>
    </source>
</evidence>
<feature type="compositionally biased region" description="Polar residues" evidence="5">
    <location>
        <begin position="1508"/>
        <end position="1518"/>
    </location>
</feature>
<dbReference type="Proteomes" id="UP000682733">
    <property type="component" value="Unassembled WGS sequence"/>
</dbReference>
<feature type="compositionally biased region" description="Basic residues" evidence="5">
    <location>
        <begin position="1654"/>
        <end position="1674"/>
    </location>
</feature>
<dbReference type="GO" id="GO:0008270">
    <property type="term" value="F:zinc ion binding"/>
    <property type="evidence" value="ECO:0007669"/>
    <property type="project" value="UniProtKB-KW"/>
</dbReference>
<feature type="region of interest" description="Disordered" evidence="5">
    <location>
        <begin position="2193"/>
        <end position="2234"/>
    </location>
</feature>
<feature type="compositionally biased region" description="Basic and acidic residues" evidence="5">
    <location>
        <begin position="2689"/>
        <end position="2700"/>
    </location>
</feature>
<feature type="region of interest" description="Disordered" evidence="5">
    <location>
        <begin position="815"/>
        <end position="847"/>
    </location>
</feature>
<proteinExistence type="predicted"/>
<keyword evidence="3" id="KW-0862">Zinc</keyword>
<feature type="compositionally biased region" description="Low complexity" evidence="5">
    <location>
        <begin position="2731"/>
        <end position="2747"/>
    </location>
</feature>
<evidence type="ECO:0000256" key="3">
    <source>
        <dbReference type="ARBA" id="ARBA00022833"/>
    </source>
</evidence>
<dbReference type="EMBL" id="CAJNOK010002169">
    <property type="protein sequence ID" value="CAF0847863.1"/>
    <property type="molecule type" value="Genomic_DNA"/>
</dbReference>
<dbReference type="InterPro" id="IPR047509">
    <property type="entry name" value="UBR4-like_UBR-box"/>
</dbReference>
<feature type="compositionally biased region" description="Polar residues" evidence="5">
    <location>
        <begin position="3486"/>
        <end position="3509"/>
    </location>
</feature>
<feature type="compositionally biased region" description="Polar residues" evidence="5">
    <location>
        <begin position="2218"/>
        <end position="2232"/>
    </location>
</feature>
<feature type="region of interest" description="Disordered" evidence="5">
    <location>
        <begin position="2682"/>
        <end position="2705"/>
    </location>
</feature>
<dbReference type="EMBL" id="CAJOBA010002169">
    <property type="protein sequence ID" value="CAF3633114.1"/>
    <property type="molecule type" value="Genomic_DNA"/>
</dbReference>
<feature type="region of interest" description="Disordered" evidence="5">
    <location>
        <begin position="537"/>
        <end position="563"/>
    </location>
</feature>
<feature type="region of interest" description="Disordered" evidence="5">
    <location>
        <begin position="2953"/>
        <end position="3014"/>
    </location>
</feature>
<dbReference type="SMART" id="SM00396">
    <property type="entry name" value="ZnF_UBR1"/>
    <property type="match status" value="1"/>
</dbReference>
<feature type="compositionally biased region" description="Polar residues" evidence="5">
    <location>
        <begin position="2996"/>
        <end position="3007"/>
    </location>
</feature>
<feature type="region of interest" description="Disordered" evidence="5">
    <location>
        <begin position="2772"/>
        <end position="2793"/>
    </location>
</feature>
<sequence length="4484" mass="509866">MTVATNTVDLNAQFEWKTLIDSFSTSTDLDINAKYLSTLNELIDSILKWEELLIRSDPLYDKFFLAFVILATKYITSALQNIDHSIYFDVINVSKILLKYLLHHALPKSNEKNRLCVIHGIQTLCYAQSDISSQDYKECLELIKTVDCPQINKDDRHNREKNGNTKCRENQMAGSLCNIILCDFSTEDAMTKLSQAYSSSSSTGGGQGTGRMTFSKYLSQLMINYFKQLHGDQLVCDILFNLPILNKQYQISMSAILTNNELVTINDITVFRESLPLIYSDLDFVRKCLNLPIFEPLTEQRLNSFISLTLNSLFISLIYISLDLTTLPPSTVDCDQFLHDIAGISMKIGEMIKMSLRFVNSKEIYLNYHLLITLLLTKGIKQILNNGKEISQSAPLNSLLSHLICVLMLSTKEICNDVRNETVATATTTWLSSISSVLQPADRYSYLKQNQTFKLFLTVLSRLVYRSIHMNTSVVSTTQTTVVTPSIPQAPPLPTSFKQPSPTNDPDIGIVSSSDNEDTEEGDQLFISCLFDETNGVRSRTGPLTSPLPQNPNSNRSKSNRKRRLMSKCLETDSCQNSEDTPEEDADEILSFLETNYLAMDLTTSTVLYNDISETMNSKQELDNLAKIIKHGLSSPLLTRFMNSLIQQNILTRDNENYLLSCLNISPISTSNIQHWPLNIHPRTLNILLKIILQRILDEDKQQLSKQPVHLEMVYIWKQFLKSLKDVEENEKHNDTVNLEHLQVLLVFFHQLPIMIRKTLLLKIANDIITTKPKYVILYSRLLIIFEYMIHHFYEPQPQLIQNIQKRIHAALKTSQDTNVDTQQADDSELDKQYRSKYPQSTSPSYYRLTRCNDASKSTDQEADSTSKTIRIDGLAMNLLLSNPDQLDYSQLYSHLIKQLDFTLLPSENEKDVYSLRYFYDILWCLLSCLPPSTTYMKHLLSNDDWMLDSALVLHTLRIMPKLNGNEPYLTWLNDMIQKQTPDETNTSLVKQVQEKLNEPSFLIKLSSITQEPSLFNAFVFKSILCCLESSKSAPIPIDQLASTINFYIDELKTSLKNELSAQYDSLTLSHFFDHLYSILTEQPPTQIKTPTAILPNIPKPISKLIDDRTKSTIPSSLTTTVDLNQMYKHYVGYLLNDTNEDKGNKNYMMIKQILLTLCSKEYDDQQLYIRISLDYTLSFLNVKVPKTEVQQQDIYNYIYKNIFSVLFDTQLPNDIINEQFFHDLLHYLEEQQPSQTFFTCLQQTQHDLYDLLYLTSKQNLASQFFTKMLMFLNKLFSFSTLGSSSELKPLIKSLNRIADLNNEQLSQWLSRLVLPPTVHSTITATYTPEECKDVLETFTKHLVKKDSDGKNIIGEEVSLSVLSTLIQLANELLGPSKFAIGFPQSIQLLIILAGHGTGSGHTYLFQAAAIWLEFCADALDNSNNKDSKATTTSTDETNVDNSGGSLTSSPFLSSLLSSTDCATTIATTTDDPDSMSIFHSNILEASVYLLSYINDVLSSLKLLTTPSEAVTTTSDDQPSLKPVEHLEADEDSDDEEEFDSENNDESNYVEQTQNIGDAFDPNKLCTYTITKREYMNQHWYHCHTCRMIDRVGICQICANVCHKDHDISYAKFGSFFCDCGAKDDGSCQALVKRPMFTQTTTKTKTKTTISTKNKNKTKIKNHKQKQSKHNKRHQLLSRQIQQSRQEFYTCIQTKHVPLNALRLLRILKPYIENEYSQVYDQQNKFNMTQEFLKYSWIKDEHLDNTPQLLSVTLCSQEGAFEHVKLSFAGEHGQQIKQLLSTNSIRRQGMCIMSNGEQKQHLVVSQEKGKQSMITILQLSTLLKQAVAASNPSTSAPSSTAAAPSDSSTASKKKLTLTKLSTINIPFTIVTMQPNLINNDYLCVTGLKDCHIYNINHLGQIKEPTIVLQPGLDSSGNYIIKTQWLLDKNQTQLALLTADFIKIYDLSIDIVSPIYYFLLPAGKVRDCTFYYKKNDCECYILIMASNGYIYYEQLCETSSAKNGSFYVTNTLDLKHDTIQETNGNGIILGGGVSVYYSSVLKILLWSYLHGKNFYGIIDEQNIERMLMIRSIDIKMSNGTTPTKSTYHTLCQWSEIQRHPGLICSMTQMTSNPVVLMITPEKVHAHEVKLPSKTTKTQDLAALRHSTKALDSTIDDKTTFILLAEDGSLKILLADLDKTDYWLNKKYRKKKQYPTLKHDQNEGEEEEQHEEEDDEGNETITPTNRKQQQQITSVRPFDNVAATGTPRFPVDFFESCTLLTEYEFGGRDLLDVYNVAQLKLRLSSPGMFVANVRTGGFTLDVINKDPDNTVFCGVRIHVGSYLIDKCPQYFELFGRTVQVNYSQGPRWYDICLTRQESLQADKKFSIIVGQSTDTNHVTIIDDVKVYGKTKDQFNWPDDVDNSLLTSSSSPTTAGTTTTTQALSTLSNSDREIATLSLMDKLIMYSMNVLTGSLTLNQLDETDRVRINQDIVYITSKFFQLSIPLSIQKCCRQLLCEYYSPNQDLYNNNLDHLQLDIISTCLSSENFLDSFDIETYESLLITLSSIARKRPQSIIRYLNIVDQSEAAKNKDAISKSSSITIFIPRLVNIFIHLLNNRPSSSLLESIDNPSIDLSSIEVTLRLLVDLYHSLAIYEPTVCMNLVVDAYLKLLTYNDYHINFMMKNSLNRCMQPKIRRLISKLSTASDTSQRGIGKESRQDKDNDNSQSGLFQPMQLSANIYNDLRASNLFTSAAQTQPPSSLPQQPQRQSSTATDRLRQPWSELAAFSSAVQAATITTTGETNTTSTAPTTTTTPPMNLSPFGGEFFSQMFQQSGLEMPSANINSGSGSLASAGTVPQFDGAGNQDEDEQENAILQFALAMSLQDNSTAGSTGTASANNGVESQATGNTSHIAHGSASTNQHAVEYGDDDPDDEIDEDEDEMDENYNLANAGHEESHNPDEQDPDMHHMMMMMAAAAASALQEEASVTDNALEQPPRQGQQTHQDYSETNSMYDGEADDQNGNASETSSVNGDGPIEVPATMNMSIIATPNTPLTAVTPATTQNTNDLYSPNTTVHSGDGGRGSGRRHENYLNGIDHNLYEQRLYSMKRLIVEKLLENIEPELMMENSGINSIAYLQLLLTLTIEFASQNKDKDFVEYIIKTLLKQMIFIKNIKEIDLEDLTDDEDIIKRSPKKEIQLMLLRLFTVYVSFMLKVQPNEREQYRHLSVTTANYLNENGVADYCLYVLKAVYRYLMKQPINESTTAEQALTQQPQQPQQSAANLAAPALLKPLLKHTLPDLSPFFYKPYTKHHASDVFESYPELLAEIATRLPYQMKKVFDSIESGGRSFDLSSSWQTCLCEYLVLPQALFLKRQIRKLLLYICGTREKYRKLRDIHVLSTNLIEIKTIYQQNFLVGDLQQRKTATSLSQISYTTLVTLVDRLKSCQDISVQRRLNWQKFCKRDSSILQFLFELCLLVDDSIVPFVLQCVVNAVSSSSSSSTSTSSTSQTSFGRSLRSSKSTRPPESTSMPLTSSQTDAIEDLSSYSIAAQIHKHVSPDVLKLFLKQFLLDNNQQQIRWLTHTFFYNLYINSNLQFQEQLYELLMELWPIIPHYGSKAFQYIDLLGYLVVKMCKTDADTTNDKISKFLSMLETLLKDENLLLSNHPNSSIYRRLSTIIDLDQGGYYLENEPCLVCNNPDIQYQSIKLQSIKLDQRYTTQSHIIKLIQCYSIQKLHIKLSEIKRQKMVRTIRFYYNNRNVQSIVDLKNSVNCKWMLAKTIKLNPAQNDCKIDFTLPIIACNLQIEYVDFYESITPATQPTDATTLQCPRCNSAVSTTPGICPNCGENVFQCHKCRSINYDERDPFLCNSCGFCKYAKFEFNFSAKHQNYVDPIESDDDRTKTLANISQLLDKTDKIYRQLINQKPLLEYLLTKLNDDSTMVTTGGTVDEQQPPTATAQNNATSAAGGGINKIVQQIAPKYNIECRQTYDELGKYIQKIICSRKELYDYDKRHKTTTITIERDQPNLLTTPVNNCYGCTLSTISHCILLLRSLCSTSSIIKKRLTTNMSLINELLLNNIRYSNQQIRSDVRLLLSHLTRDNPTLTDYITEYIYDKIDRSLDQSPQSLQYLVNSELLVLYTFIQRFNDDDTCWEKKFRCVLKIFLKSVTIKNPNVLETITLPSLRMILHLSRPYGTSITQAISTSTKKILPLSSTDERQITAPANIDVESFLNKQFSYNDWITSLNRQQQQSDSLTTFSLSSLDTPDSWLKKLLFCPQSPTIRYLTCKLIQSLCWNEKHKLTIIYILINYLHMISDLSQYGEYSNEYLQLIKDLIENDTKLKMKLCEEPNNILKRLAQLISNELVIIQKYEQASFHSSLTFGYSIKCLSELLNLFLQQQDIRQKYKSILIGVVLNSYLSLKKLIIQRTKLIDEAQTKMLELLEKITTGNEDETKQFMIVCIDTIDKFDLDDMMTPQFIFERLCNLIYPEETIQGNKEFFLILEKDPNQEDFLQ</sequence>
<feature type="compositionally biased region" description="Polar residues" evidence="5">
    <location>
        <begin position="537"/>
        <end position="548"/>
    </location>
</feature>
<dbReference type="CDD" id="cd19680">
    <property type="entry name" value="UBR-box_UBR4"/>
    <property type="match status" value="1"/>
</dbReference>
<evidence type="ECO:0000256" key="4">
    <source>
        <dbReference type="PROSITE-ProRule" id="PRU00508"/>
    </source>
</evidence>
<dbReference type="PROSITE" id="PS51157">
    <property type="entry name" value="ZF_UBR"/>
    <property type="match status" value="1"/>
</dbReference>
<reference evidence="7" key="1">
    <citation type="submission" date="2021-02" db="EMBL/GenBank/DDBJ databases">
        <authorList>
            <person name="Nowell W R."/>
        </authorList>
    </citation>
    <scope>NUCLEOTIDE SEQUENCE</scope>
</reference>
<protein>
    <recommendedName>
        <fullName evidence="6">UBR-type domain-containing protein</fullName>
    </recommendedName>
</protein>
<dbReference type="PANTHER" id="PTHR21725:SF1">
    <property type="entry name" value="E3 UBIQUITIN-PROTEIN LIGASE UBR4"/>
    <property type="match status" value="1"/>
</dbReference>
<feature type="compositionally biased region" description="Acidic residues" evidence="5">
    <location>
        <begin position="1528"/>
        <end position="1545"/>
    </location>
</feature>
<feature type="domain" description="UBR-type" evidence="6">
    <location>
        <begin position="1564"/>
        <end position="1633"/>
    </location>
</feature>
<evidence type="ECO:0000256" key="2">
    <source>
        <dbReference type="ARBA" id="ARBA00022771"/>
    </source>
</evidence>
<feature type="region of interest" description="Disordered" evidence="5">
    <location>
        <begin position="1508"/>
        <end position="1547"/>
    </location>
</feature>
<feature type="region of interest" description="Disordered" evidence="5">
    <location>
        <begin position="1426"/>
        <end position="1446"/>
    </location>
</feature>
<feature type="compositionally biased region" description="Acidic residues" evidence="5">
    <location>
        <begin position="2201"/>
        <end position="2216"/>
    </location>
</feature>
<feature type="region of interest" description="Disordered" evidence="5">
    <location>
        <begin position="3038"/>
        <end position="3062"/>
    </location>
</feature>
<feature type="compositionally biased region" description="Polar residues" evidence="5">
    <location>
        <begin position="2961"/>
        <end position="2988"/>
    </location>
</feature>
<evidence type="ECO:0000313" key="8">
    <source>
        <dbReference type="EMBL" id="CAF3633114.1"/>
    </source>
</evidence>
<evidence type="ECO:0000259" key="6">
    <source>
        <dbReference type="PROSITE" id="PS51157"/>
    </source>
</evidence>
<evidence type="ECO:0000313" key="9">
    <source>
        <dbReference type="Proteomes" id="UP000677228"/>
    </source>
</evidence>
<feature type="compositionally biased region" description="Polar residues" evidence="5">
    <location>
        <begin position="1430"/>
        <end position="1442"/>
    </location>
</feature>
<feature type="compositionally biased region" description="Acidic residues" evidence="5">
    <location>
        <begin position="2902"/>
        <end position="2917"/>
    </location>
</feature>
<feature type="region of interest" description="Disordered" evidence="5">
    <location>
        <begin position="1643"/>
        <end position="1674"/>
    </location>
</feature>
<gene>
    <name evidence="7" type="ORF">OVA965_LOCUS6985</name>
    <name evidence="8" type="ORF">TMI583_LOCUS6981</name>
</gene>
<feature type="non-terminal residue" evidence="7">
    <location>
        <position position="1"/>
    </location>
</feature>
<keyword evidence="2" id="KW-0863">Zinc-finger</keyword>
<feature type="region of interest" description="Disordered" evidence="5">
    <location>
        <begin position="485"/>
        <end position="518"/>
    </location>
</feature>
<dbReference type="InterPro" id="IPR003126">
    <property type="entry name" value="Znf_UBR"/>
</dbReference>
<feature type="region of interest" description="Disordered" evidence="5">
    <location>
        <begin position="3470"/>
        <end position="3509"/>
    </location>
</feature>
<dbReference type="InterPro" id="IPR056530">
    <property type="entry name" value="UBR4-like_dom"/>
</dbReference>
<dbReference type="InterPro" id="IPR045841">
    <property type="entry name" value="E3_UBR4_N"/>
</dbReference>
<evidence type="ECO:0000256" key="1">
    <source>
        <dbReference type="ARBA" id="ARBA00022723"/>
    </source>
</evidence>
<feature type="region of interest" description="Disordered" evidence="5">
    <location>
        <begin position="2730"/>
        <end position="2752"/>
    </location>
</feature>
<feature type="compositionally biased region" description="Polar residues" evidence="5">
    <location>
        <begin position="2862"/>
        <end position="2898"/>
    </location>
</feature>
<feature type="region of interest" description="Disordered" evidence="5">
    <location>
        <begin position="2862"/>
        <end position="2917"/>
    </location>
</feature>
<accession>A0A8S2D0P7</accession>
<dbReference type="Pfam" id="PF02207">
    <property type="entry name" value="zf-UBR"/>
    <property type="match status" value="1"/>
</dbReference>
<feature type="compositionally biased region" description="Low complexity" evidence="5">
    <location>
        <begin position="3470"/>
        <end position="3485"/>
    </location>
</feature>
<organism evidence="7 9">
    <name type="scientific">Didymodactylos carnosus</name>
    <dbReference type="NCBI Taxonomy" id="1234261"/>
    <lineage>
        <taxon>Eukaryota</taxon>
        <taxon>Metazoa</taxon>
        <taxon>Spiralia</taxon>
        <taxon>Gnathifera</taxon>
        <taxon>Rotifera</taxon>
        <taxon>Eurotatoria</taxon>
        <taxon>Bdelloidea</taxon>
        <taxon>Philodinida</taxon>
        <taxon>Philodinidae</taxon>
        <taxon>Didymodactylos</taxon>
    </lineage>
</organism>
<feature type="zinc finger region" description="UBR-type" evidence="4">
    <location>
        <begin position="1564"/>
        <end position="1633"/>
    </location>
</feature>
<feature type="compositionally biased region" description="Low complexity" evidence="5">
    <location>
        <begin position="1643"/>
        <end position="1653"/>
    </location>
</feature>
<feature type="compositionally biased region" description="Low complexity" evidence="5">
    <location>
        <begin position="2772"/>
        <end position="2792"/>
    </location>
</feature>
<dbReference type="InterPro" id="IPR045189">
    <property type="entry name" value="UBR4-like"/>
</dbReference>
<dbReference type="Pfam" id="PF19423">
    <property type="entry name" value="E3_UBR4_N"/>
    <property type="match status" value="3"/>
</dbReference>
<dbReference type="Proteomes" id="UP000677228">
    <property type="component" value="Unassembled WGS sequence"/>
</dbReference>